<proteinExistence type="predicted"/>
<accession>A0A7Y9XCK2</accession>
<evidence type="ECO:0000313" key="3">
    <source>
        <dbReference type="EMBL" id="NYH52255.1"/>
    </source>
</evidence>
<protein>
    <recommendedName>
        <fullName evidence="2">DUF8129 domain-containing protein</fullName>
    </recommendedName>
</protein>
<dbReference type="Pfam" id="PF26450">
    <property type="entry name" value="DUF8129"/>
    <property type="match status" value="1"/>
</dbReference>
<dbReference type="OrthoDB" id="3432335at2"/>
<dbReference type="EMBL" id="JACCHL010000001">
    <property type="protein sequence ID" value="NYH52255.1"/>
    <property type="molecule type" value="Genomic_DNA"/>
</dbReference>
<evidence type="ECO:0000259" key="2">
    <source>
        <dbReference type="Pfam" id="PF26450"/>
    </source>
</evidence>
<organism evidence="3 4">
    <name type="scientific">Nocardiopsis sinuspersici</name>
    <dbReference type="NCBI Taxonomy" id="501010"/>
    <lineage>
        <taxon>Bacteria</taxon>
        <taxon>Bacillati</taxon>
        <taxon>Actinomycetota</taxon>
        <taxon>Actinomycetes</taxon>
        <taxon>Streptosporangiales</taxon>
        <taxon>Nocardiopsidaceae</taxon>
        <taxon>Nocardiopsis</taxon>
    </lineage>
</organism>
<sequence length="103" mass="11220">MSDMAATPPVPGYDDLSVEELRERLLSLSAEQVRELIGYEESHANRMDALELLEDRLNGLTAGDEIPEGAGPEGGPDPEDEAHAEAVPQSAERPPPDRRTERS</sequence>
<feature type="domain" description="DUF8129" evidence="2">
    <location>
        <begin position="21"/>
        <end position="61"/>
    </location>
</feature>
<reference evidence="3 4" key="1">
    <citation type="submission" date="2020-07" db="EMBL/GenBank/DDBJ databases">
        <title>Sequencing the genomes of 1000 actinobacteria strains.</title>
        <authorList>
            <person name="Klenk H.-P."/>
        </authorList>
    </citation>
    <scope>NUCLEOTIDE SEQUENCE [LARGE SCALE GENOMIC DNA]</scope>
    <source>
        <strain evidence="3 4">DSM 45278</strain>
    </source>
</reference>
<feature type="region of interest" description="Disordered" evidence="1">
    <location>
        <begin position="58"/>
        <end position="103"/>
    </location>
</feature>
<gene>
    <name evidence="3" type="ORF">HNR06_001844</name>
</gene>
<name>A0A7Y9XCK2_9ACTN</name>
<dbReference type="InterPro" id="IPR058442">
    <property type="entry name" value="DUF8129"/>
</dbReference>
<feature type="compositionally biased region" description="Basic and acidic residues" evidence="1">
    <location>
        <begin position="94"/>
        <end position="103"/>
    </location>
</feature>
<evidence type="ECO:0000313" key="4">
    <source>
        <dbReference type="Proteomes" id="UP000584931"/>
    </source>
</evidence>
<dbReference type="Proteomes" id="UP000584931">
    <property type="component" value="Unassembled WGS sequence"/>
</dbReference>
<evidence type="ECO:0000256" key="1">
    <source>
        <dbReference type="SAM" id="MobiDB-lite"/>
    </source>
</evidence>
<comment type="caution">
    <text evidence="3">The sequence shown here is derived from an EMBL/GenBank/DDBJ whole genome shotgun (WGS) entry which is preliminary data.</text>
</comment>
<dbReference type="AlphaFoldDB" id="A0A7Y9XCK2"/>